<dbReference type="InterPro" id="IPR000477">
    <property type="entry name" value="RT_dom"/>
</dbReference>
<accession>A0A803QSD6</accession>
<sequence>MSEDGCQTFHFFAFYGAPEVQNRCLSWLRLKRLADVAPTLPWLTIVDFNEILSNSNKQGGSLRNESQMVNFCSALTHCSLHELDHNGDDFTWARNRQSMNSIKEKLDWCFVNHLWGSTFSTPQVDHLDYYHSDHRPIAATFSLQQSQPPTHKHHNRFRFEKLLLSDPESKYIIARCWNHNTPDSPIATIIENLTSCAKNLQQWHIGKYGKMKLKISTAQARVTDLNNSVVSTPAQVADLKTSKAILDELLEQEEIYWQQRLEVDWLVMERLKHKPFTTAKVEAALQSMSPDKSPRIDGMSAMFYQRNRTIVGPLVTTVVLSVLNEGVILKDLNRTIITGAKIKSQVYNILVAFELVYAIKHKTNGRNGVVAMKLDMSKAFDRVEWRFIEEVMRKMGFTNGWISLIMTYLTTNSFTFQINCELSSSLEPTRGLHQGCPLSPYLFLICSEGFSRLLQYEESLGNLHGFSLTRHAPTVTHLFFADDSLLFCRANDNSCLAIKRVLDTYRDASGQVLNLDKSVMSFSPNTTLAAQVFFHRQLAIPISECHEQYLGLPAFLGRDKKELFSHVKERIWKLMHN</sequence>
<dbReference type="AlphaFoldDB" id="A0A803QSD6"/>
<dbReference type="EnsemblPlants" id="evm.model.ctgX41.2">
    <property type="protein sequence ID" value="cds.evm.model.ctgX41.2"/>
    <property type="gene ID" value="evm.TU.ctgX41.2"/>
</dbReference>
<dbReference type="PANTHER" id="PTHR46890">
    <property type="entry name" value="NON-LTR RETROLELEMENT REVERSE TRANSCRIPTASE-LIKE PROTEIN-RELATED"/>
    <property type="match status" value="1"/>
</dbReference>
<feature type="domain" description="Reverse transcriptase" evidence="1">
    <location>
        <begin position="284"/>
        <end position="554"/>
    </location>
</feature>
<dbReference type="Proteomes" id="UP000596661">
    <property type="component" value="Unassembled WGS sequence"/>
</dbReference>
<dbReference type="SUPFAM" id="SSF56219">
    <property type="entry name" value="DNase I-like"/>
    <property type="match status" value="1"/>
</dbReference>
<dbReference type="PANTHER" id="PTHR46890:SF48">
    <property type="entry name" value="RNA-DIRECTED DNA POLYMERASE"/>
    <property type="match status" value="1"/>
</dbReference>
<organism evidence="2 3">
    <name type="scientific">Cannabis sativa</name>
    <name type="common">Hemp</name>
    <name type="synonym">Marijuana</name>
    <dbReference type="NCBI Taxonomy" id="3483"/>
    <lineage>
        <taxon>Eukaryota</taxon>
        <taxon>Viridiplantae</taxon>
        <taxon>Streptophyta</taxon>
        <taxon>Embryophyta</taxon>
        <taxon>Tracheophyta</taxon>
        <taxon>Spermatophyta</taxon>
        <taxon>Magnoliopsida</taxon>
        <taxon>eudicotyledons</taxon>
        <taxon>Gunneridae</taxon>
        <taxon>Pentapetalae</taxon>
        <taxon>rosids</taxon>
        <taxon>fabids</taxon>
        <taxon>Rosales</taxon>
        <taxon>Cannabaceae</taxon>
        <taxon>Cannabis</taxon>
    </lineage>
</organism>
<reference evidence="2" key="1">
    <citation type="submission" date="2021-03" db="UniProtKB">
        <authorList>
            <consortium name="EnsemblPlants"/>
        </authorList>
    </citation>
    <scope>IDENTIFICATION</scope>
</reference>
<dbReference type="Gramene" id="evm.model.ctgX41.2">
    <property type="protein sequence ID" value="cds.evm.model.ctgX41.2"/>
    <property type="gene ID" value="evm.TU.ctgX41.2"/>
</dbReference>
<dbReference type="InterPro" id="IPR043502">
    <property type="entry name" value="DNA/RNA_pol_sf"/>
</dbReference>
<dbReference type="SUPFAM" id="SSF56672">
    <property type="entry name" value="DNA/RNA polymerases"/>
    <property type="match status" value="1"/>
</dbReference>
<dbReference type="Gene3D" id="3.60.10.10">
    <property type="entry name" value="Endonuclease/exonuclease/phosphatase"/>
    <property type="match status" value="1"/>
</dbReference>
<dbReference type="Pfam" id="PF00078">
    <property type="entry name" value="RVT_1"/>
    <property type="match status" value="1"/>
</dbReference>
<proteinExistence type="predicted"/>
<dbReference type="InterPro" id="IPR052343">
    <property type="entry name" value="Retrotransposon-Effector_Assoc"/>
</dbReference>
<name>A0A803QSD6_CANSA</name>
<evidence type="ECO:0000259" key="1">
    <source>
        <dbReference type="PROSITE" id="PS50878"/>
    </source>
</evidence>
<keyword evidence="3" id="KW-1185">Reference proteome</keyword>
<protein>
    <recommendedName>
        <fullName evidence="1">Reverse transcriptase domain-containing protein</fullName>
    </recommendedName>
</protein>
<evidence type="ECO:0000313" key="2">
    <source>
        <dbReference type="EnsemblPlants" id="cds.evm.model.ctgX41.2"/>
    </source>
</evidence>
<dbReference type="PROSITE" id="PS50878">
    <property type="entry name" value="RT_POL"/>
    <property type="match status" value="1"/>
</dbReference>
<evidence type="ECO:0000313" key="3">
    <source>
        <dbReference type="Proteomes" id="UP000596661"/>
    </source>
</evidence>
<dbReference type="InterPro" id="IPR036691">
    <property type="entry name" value="Endo/exonu/phosph_ase_sf"/>
</dbReference>